<evidence type="ECO:0000256" key="3">
    <source>
        <dbReference type="SAM" id="MobiDB-lite"/>
    </source>
</evidence>
<feature type="region of interest" description="Disordered" evidence="3">
    <location>
        <begin position="488"/>
        <end position="586"/>
    </location>
</feature>
<keyword evidence="1" id="KW-0378">Hydrolase</keyword>
<name>A0A8J4FEZ2_9CHLO</name>
<feature type="compositionally biased region" description="Polar residues" evidence="3">
    <location>
        <begin position="596"/>
        <end position="614"/>
    </location>
</feature>
<comment type="caution">
    <text evidence="4">The sequence shown here is derived from an EMBL/GenBank/DDBJ whole genome shotgun (WGS) entry which is preliminary data.</text>
</comment>
<dbReference type="EMBL" id="BNCQ01000028">
    <property type="protein sequence ID" value="GIM08575.1"/>
    <property type="molecule type" value="Genomic_DNA"/>
</dbReference>
<evidence type="ECO:0000256" key="1">
    <source>
        <dbReference type="ARBA" id="ARBA00022801"/>
    </source>
</evidence>
<feature type="compositionally biased region" description="Polar residues" evidence="3">
    <location>
        <begin position="1"/>
        <end position="10"/>
    </location>
</feature>
<dbReference type="Proteomes" id="UP000747110">
    <property type="component" value="Unassembled WGS sequence"/>
</dbReference>
<sequence length="1080" mass="113927">MATLQPSGHSPQLVRRASSDRSSRNSSRQVAPFRSYKHGNGNILVNTWITNLKEPAPLPMGFKQEGAAPDDSLPASAEVAAPNAEVGFSRDLSTRASSDDPPNTTYDAADNATLLRKFVVHATSSRRLQGLADAGLMLLALLPTVLLRFIRAAMGLLGITEHRWRGISMVVPLTLEDRTQLEVTVRNLVAGRLGRRPEPPRRGPVSPAQQLFLDVHAILAAATATATAFSLPYDGMAEAALQAKLASYLRGVAADESVCTQDCVKKMRKMARKTLTSLCAAAPTQPAPSAASSASGTAAVLAALRSSSSATHMVTRPKPWAVAKAFMAACLLEQSRSQPDTLIQLVARLPDGEGDLVETMSFVPLAPGAEYLRLLSAAAGDPQQFAEQLEAAVDFGRLRPSDAKKDPAMQGLAINARVHSVGVVRYSALTAAAVATAAPAVDVDGAAAAAMVTLPGQCLALNGKMCTGQGHYSDQMLRVGQQHERVQLQEDMGKQEEKAQDMAPGEEDKSGKDRVTSTATALAEAANGAAPAWAGSASMRQEKAATSWGDGDQRENGGEGSGNGGQRNGATSEMGSVRSDGEGNDTEELLRDVRDATSSQPDLTEPTLSNPASSKRTLGLVLDLAAAASKRALGFVSPTSSKKAITGTRGPMEPDAREVAAAYEAAAAYAAARTNGNGPAAVPVTASSRQQSLRAKPPSFTAASGPSTCITLYPTAALDIFRSVYACPRSGAFAVHGREPRGVGLSRLTAIYSACHAIPAVEQSALLARLGYANLEGLRAEVELRKALCVAQALPVVIASLRLMCGSTLCLRAAHRTGSFLHVQQSLLSDLHRHERGYLEDTKGALDVLADRMVVRFVEGSEKVLPLHVSGSSITVSLPADGVSAAALAEAGLSRASFCAATYGLTTLLFNQGINSLQSLGFLTWRGTAEPLQDSLNRHSLERLNEYAQRANQSGGPHLAALNRHYSPEGRRPAKDTAMFSLVRRACEEVGGGRAVNCKSGKDRTALEISKAMAKEVVAAGLFPASETSWLEGQFLRGLSYVTTSQNHGQPPAYAFNEMEIVTLPPGWRPDWRLCGKVSS</sequence>
<feature type="compositionally biased region" description="Low complexity" evidence="3">
    <location>
        <begin position="516"/>
        <end position="538"/>
    </location>
</feature>
<dbReference type="OrthoDB" id="159395at2759"/>
<feature type="region of interest" description="Disordered" evidence="3">
    <location>
        <begin position="1"/>
        <end position="34"/>
    </location>
</feature>
<reference evidence="4" key="1">
    <citation type="journal article" date="2021" name="Proc. Natl. Acad. Sci. U.S.A.">
        <title>Three genomes in the algal genus Volvox reveal the fate of a haploid sex-determining region after a transition to homothallism.</title>
        <authorList>
            <person name="Yamamoto K."/>
            <person name="Hamaji T."/>
            <person name="Kawai-Toyooka H."/>
            <person name="Matsuzaki R."/>
            <person name="Takahashi F."/>
            <person name="Nishimura Y."/>
            <person name="Kawachi M."/>
            <person name="Noguchi H."/>
            <person name="Minakuchi Y."/>
            <person name="Umen J.G."/>
            <person name="Toyoda A."/>
            <person name="Nozaki H."/>
        </authorList>
    </citation>
    <scope>NUCLEOTIDE SEQUENCE</scope>
    <source>
        <strain evidence="5">NIES-3785</strain>
        <strain evidence="4">NIES-3786</strain>
    </source>
</reference>
<dbReference type="GO" id="GO:0005737">
    <property type="term" value="C:cytoplasm"/>
    <property type="evidence" value="ECO:0007669"/>
    <property type="project" value="TreeGrafter"/>
</dbReference>
<gene>
    <name evidence="4" type="ORF">Vretifemale_234</name>
    <name evidence="5" type="ORF">Vretimale_12597</name>
</gene>
<proteinExistence type="predicted"/>
<feature type="region of interest" description="Disordered" evidence="3">
    <location>
        <begin position="595"/>
        <end position="614"/>
    </location>
</feature>
<evidence type="ECO:0000313" key="4">
    <source>
        <dbReference type="EMBL" id="GIL69286.1"/>
    </source>
</evidence>
<accession>A0A8J4FEZ2</accession>
<dbReference type="PANTHER" id="PTHR12187">
    <property type="entry name" value="AGAP000124-PA"/>
    <property type="match status" value="1"/>
</dbReference>
<keyword evidence="6" id="KW-1185">Reference proteome</keyword>
<evidence type="ECO:0000256" key="2">
    <source>
        <dbReference type="ARBA" id="ARBA00023098"/>
    </source>
</evidence>
<protein>
    <submittedName>
        <fullName evidence="4">Uncharacterized protein</fullName>
    </submittedName>
</protein>
<dbReference type="InterPro" id="IPR039034">
    <property type="entry name" value="INPP4"/>
</dbReference>
<dbReference type="PANTHER" id="PTHR12187:SF11">
    <property type="entry name" value="PHOSPHATIDYLINOSITOL-3,4-BISPHOSPHATE 4-PHOSPHATASE"/>
    <property type="match status" value="1"/>
</dbReference>
<feature type="compositionally biased region" description="Basic and acidic residues" evidence="3">
    <location>
        <begin position="488"/>
        <end position="515"/>
    </location>
</feature>
<feature type="region of interest" description="Disordered" evidence="3">
    <location>
        <begin position="951"/>
        <end position="973"/>
    </location>
</feature>
<dbReference type="EMBL" id="BNCP01000001">
    <property type="protein sequence ID" value="GIL69286.1"/>
    <property type="molecule type" value="Genomic_DNA"/>
</dbReference>
<keyword evidence="2" id="KW-0443">Lipid metabolism</keyword>
<dbReference type="GO" id="GO:0016316">
    <property type="term" value="F:phosphatidylinositol-3,4-bisphosphate 4-phosphatase activity"/>
    <property type="evidence" value="ECO:0007669"/>
    <property type="project" value="InterPro"/>
</dbReference>
<evidence type="ECO:0000313" key="6">
    <source>
        <dbReference type="Proteomes" id="UP000747110"/>
    </source>
</evidence>
<dbReference type="Proteomes" id="UP000722791">
    <property type="component" value="Unassembled WGS sequence"/>
</dbReference>
<feature type="compositionally biased region" description="Gly residues" evidence="3">
    <location>
        <begin position="558"/>
        <end position="567"/>
    </location>
</feature>
<organism evidence="4 6">
    <name type="scientific">Volvox reticuliferus</name>
    <dbReference type="NCBI Taxonomy" id="1737510"/>
    <lineage>
        <taxon>Eukaryota</taxon>
        <taxon>Viridiplantae</taxon>
        <taxon>Chlorophyta</taxon>
        <taxon>core chlorophytes</taxon>
        <taxon>Chlorophyceae</taxon>
        <taxon>CS clade</taxon>
        <taxon>Chlamydomonadales</taxon>
        <taxon>Volvocaceae</taxon>
        <taxon>Volvox</taxon>
    </lineage>
</organism>
<dbReference type="AlphaFoldDB" id="A0A8J4FEZ2"/>
<evidence type="ECO:0000313" key="5">
    <source>
        <dbReference type="EMBL" id="GIM08575.1"/>
    </source>
</evidence>